<dbReference type="PANTHER" id="PTHR43047:SF72">
    <property type="entry name" value="OSMOSENSING HISTIDINE PROTEIN KINASE SLN1"/>
    <property type="match status" value="1"/>
</dbReference>
<dbReference type="InterPro" id="IPR036890">
    <property type="entry name" value="HATPase_C_sf"/>
</dbReference>
<evidence type="ECO:0000256" key="6">
    <source>
        <dbReference type="SAM" id="MobiDB-lite"/>
    </source>
</evidence>
<dbReference type="PROSITE" id="PS50110">
    <property type="entry name" value="RESPONSE_REGULATORY"/>
    <property type="match status" value="1"/>
</dbReference>
<feature type="domain" description="Response regulatory" evidence="8">
    <location>
        <begin position="422"/>
        <end position="542"/>
    </location>
</feature>
<evidence type="ECO:0000259" key="7">
    <source>
        <dbReference type="PROSITE" id="PS50109"/>
    </source>
</evidence>
<proteinExistence type="predicted"/>
<dbReference type="GO" id="GO:0005886">
    <property type="term" value="C:plasma membrane"/>
    <property type="evidence" value="ECO:0007669"/>
    <property type="project" value="TreeGrafter"/>
</dbReference>
<dbReference type="AlphaFoldDB" id="A0A366HHR4"/>
<feature type="modified residue" description="4-aspartylphosphate" evidence="5">
    <location>
        <position position="476"/>
    </location>
</feature>
<evidence type="ECO:0000313" key="9">
    <source>
        <dbReference type="EMBL" id="RBP41375.1"/>
    </source>
</evidence>
<dbReference type="InterPro" id="IPR001789">
    <property type="entry name" value="Sig_transdc_resp-reg_receiver"/>
</dbReference>
<dbReference type="GO" id="GO:0000155">
    <property type="term" value="F:phosphorelay sensor kinase activity"/>
    <property type="evidence" value="ECO:0007669"/>
    <property type="project" value="TreeGrafter"/>
</dbReference>
<keyword evidence="4 9" id="KW-0418">Kinase</keyword>
<dbReference type="SMART" id="SM00387">
    <property type="entry name" value="HATPase_c"/>
    <property type="match status" value="1"/>
</dbReference>
<dbReference type="InterPro" id="IPR035965">
    <property type="entry name" value="PAS-like_dom_sf"/>
</dbReference>
<dbReference type="SMART" id="SM00448">
    <property type="entry name" value="REC"/>
    <property type="match status" value="1"/>
</dbReference>
<dbReference type="PANTHER" id="PTHR43047">
    <property type="entry name" value="TWO-COMPONENT HISTIDINE PROTEIN KINASE"/>
    <property type="match status" value="1"/>
</dbReference>
<evidence type="ECO:0000313" key="10">
    <source>
        <dbReference type="Proteomes" id="UP000253426"/>
    </source>
</evidence>
<dbReference type="InterPro" id="IPR005467">
    <property type="entry name" value="His_kinase_dom"/>
</dbReference>
<dbReference type="InterPro" id="IPR011006">
    <property type="entry name" value="CheY-like_superfamily"/>
</dbReference>
<dbReference type="EC" id="2.7.13.3" evidence="2"/>
<dbReference type="Proteomes" id="UP000253426">
    <property type="component" value="Unassembled WGS sequence"/>
</dbReference>
<evidence type="ECO:0000256" key="3">
    <source>
        <dbReference type="ARBA" id="ARBA00022679"/>
    </source>
</evidence>
<dbReference type="SUPFAM" id="SSF55785">
    <property type="entry name" value="PYP-like sensor domain (PAS domain)"/>
    <property type="match status" value="1"/>
</dbReference>
<dbReference type="InterPro" id="IPR003594">
    <property type="entry name" value="HATPase_dom"/>
</dbReference>
<keyword evidence="5" id="KW-0597">Phosphoprotein</keyword>
<dbReference type="RefSeq" id="WP_170157235.1">
    <property type="nucleotide sequence ID" value="NZ_QNRR01000007.1"/>
</dbReference>
<evidence type="ECO:0000256" key="5">
    <source>
        <dbReference type="PROSITE-ProRule" id="PRU00169"/>
    </source>
</evidence>
<gene>
    <name evidence="9" type="ORF">DES53_107207</name>
</gene>
<dbReference type="GO" id="GO:0009927">
    <property type="term" value="F:histidine phosphotransfer kinase activity"/>
    <property type="evidence" value="ECO:0007669"/>
    <property type="project" value="TreeGrafter"/>
</dbReference>
<dbReference type="Pfam" id="PF00072">
    <property type="entry name" value="Response_reg"/>
    <property type="match status" value="1"/>
</dbReference>
<comment type="caution">
    <text evidence="9">The sequence shown here is derived from an EMBL/GenBank/DDBJ whole genome shotgun (WGS) entry which is preliminary data.</text>
</comment>
<dbReference type="SUPFAM" id="SSF52172">
    <property type="entry name" value="CheY-like"/>
    <property type="match status" value="1"/>
</dbReference>
<dbReference type="CDD" id="cd17546">
    <property type="entry name" value="REC_hyHK_CKI1_RcsC-like"/>
    <property type="match status" value="1"/>
</dbReference>
<feature type="domain" description="Histidine kinase" evidence="7">
    <location>
        <begin position="186"/>
        <end position="401"/>
    </location>
</feature>
<dbReference type="Gene3D" id="3.30.565.10">
    <property type="entry name" value="Histidine kinase-like ATPase, C-terminal domain"/>
    <property type="match status" value="1"/>
</dbReference>
<dbReference type="InterPro" id="IPR004358">
    <property type="entry name" value="Sig_transdc_His_kin-like_C"/>
</dbReference>
<dbReference type="Gene3D" id="3.40.50.2300">
    <property type="match status" value="1"/>
</dbReference>
<feature type="region of interest" description="Disordered" evidence="6">
    <location>
        <begin position="1"/>
        <end position="22"/>
    </location>
</feature>
<reference evidence="9 10" key="1">
    <citation type="submission" date="2018-06" db="EMBL/GenBank/DDBJ databases">
        <title>Genomic Encyclopedia of Type Strains, Phase IV (KMG-IV): sequencing the most valuable type-strain genomes for metagenomic binning, comparative biology and taxonomic classification.</title>
        <authorList>
            <person name="Goeker M."/>
        </authorList>
    </citation>
    <scope>NUCLEOTIDE SEQUENCE [LARGE SCALE GENOMIC DNA]</scope>
    <source>
        <strain evidence="9 10">DSM 25532</strain>
    </source>
</reference>
<name>A0A366HHR4_9BACT</name>
<dbReference type="SUPFAM" id="SSF55874">
    <property type="entry name" value="ATPase domain of HSP90 chaperone/DNA topoisomerase II/histidine kinase"/>
    <property type="match status" value="1"/>
</dbReference>
<organism evidence="9 10">
    <name type="scientific">Roseimicrobium gellanilyticum</name>
    <dbReference type="NCBI Taxonomy" id="748857"/>
    <lineage>
        <taxon>Bacteria</taxon>
        <taxon>Pseudomonadati</taxon>
        <taxon>Verrucomicrobiota</taxon>
        <taxon>Verrucomicrobiia</taxon>
        <taxon>Verrucomicrobiales</taxon>
        <taxon>Verrucomicrobiaceae</taxon>
        <taxon>Roseimicrobium</taxon>
    </lineage>
</organism>
<dbReference type="EMBL" id="QNRR01000007">
    <property type="protein sequence ID" value="RBP41375.1"/>
    <property type="molecule type" value="Genomic_DNA"/>
</dbReference>
<accession>A0A366HHR4</accession>
<keyword evidence="3" id="KW-0808">Transferase</keyword>
<evidence type="ECO:0000256" key="2">
    <source>
        <dbReference type="ARBA" id="ARBA00012438"/>
    </source>
</evidence>
<keyword evidence="10" id="KW-1185">Reference proteome</keyword>
<dbReference type="PROSITE" id="PS50109">
    <property type="entry name" value="HIS_KIN"/>
    <property type="match status" value="1"/>
</dbReference>
<sequence>MSALAVENYRSRTGTPAEPTADPVRAAHMANSFLRTALDQASEGIMIVAPGLQHNLGPRILLHNTRMAALVGAEPRTGLCDRFITQLAATEEEATDLLRVLRATVKQGGAAQWEGGLRTLFGGKVVRCIWRIRAVMDEHGRVYNYTLSVTQAPAPSAVERNGYALEGVMSDSRRLRNDNLATMAVGVFHDLNNLLGIMMTNLSEAAMITPPQGQVSSHVDEALAAARQACDFVKETMRMAKDMPENRSASDVAQIIRMTARITQSGSGVNLHMSLPKDLWWAVVDAPRISQVLQNLILNGIQAMNNHGHMDVLARNIVAPQGHHSLRPGPYVEILVRDRGCGMDPADAARALNESFTRKPNGNGVGLTTCKHIITEHGGQIAVSSMKNVGTEVMFWLPATQPLQGKDAAPVAPPRLKSGLGTILVVDDEERLRKVVHAVLKRCGYRVFEASSGEEAVQAYRQLMRQNDDVDIVIMDLTLKGTLTGEKAMMEICAMDPSAKVIASSGGMLEESREGFLSQGFCDVLPKPYLAADVSNVVHQVLMKDIKGEHSGRAA</sequence>
<comment type="catalytic activity">
    <reaction evidence="1">
        <text>ATP + protein L-histidine = ADP + protein N-phospho-L-histidine.</text>
        <dbReference type="EC" id="2.7.13.3"/>
    </reaction>
</comment>
<protein>
    <recommendedName>
        <fullName evidence="2">histidine kinase</fullName>
        <ecNumber evidence="2">2.7.13.3</ecNumber>
    </recommendedName>
</protein>
<dbReference type="Pfam" id="PF02518">
    <property type="entry name" value="HATPase_c"/>
    <property type="match status" value="1"/>
</dbReference>
<evidence type="ECO:0000259" key="8">
    <source>
        <dbReference type="PROSITE" id="PS50110"/>
    </source>
</evidence>
<evidence type="ECO:0000256" key="4">
    <source>
        <dbReference type="ARBA" id="ARBA00022777"/>
    </source>
</evidence>
<evidence type="ECO:0000256" key="1">
    <source>
        <dbReference type="ARBA" id="ARBA00000085"/>
    </source>
</evidence>
<dbReference type="PRINTS" id="PR00344">
    <property type="entry name" value="BCTRLSENSOR"/>
</dbReference>